<dbReference type="AlphaFoldDB" id="A0A8K0JT32"/>
<evidence type="ECO:0000256" key="7">
    <source>
        <dbReference type="ARBA" id="ARBA00049119"/>
    </source>
</evidence>
<proteinExistence type="inferred from homology"/>
<feature type="transmembrane region" description="Helical" evidence="9">
    <location>
        <begin position="124"/>
        <end position="145"/>
    </location>
</feature>
<comment type="similarity">
    <text evidence="2">Belongs to the major facilitator superfamily. Sugar transporter (TC 2.A.1.1) family.</text>
</comment>
<dbReference type="Pfam" id="PF00083">
    <property type="entry name" value="Sugar_tr"/>
    <property type="match status" value="1"/>
</dbReference>
<feature type="transmembrane region" description="Helical" evidence="9">
    <location>
        <begin position="300"/>
        <end position="320"/>
    </location>
</feature>
<dbReference type="InterPro" id="IPR045263">
    <property type="entry name" value="GLUT"/>
</dbReference>
<organism evidence="11 12">
    <name type="scientific">Filobasidium floriforme</name>
    <dbReference type="NCBI Taxonomy" id="5210"/>
    <lineage>
        <taxon>Eukaryota</taxon>
        <taxon>Fungi</taxon>
        <taxon>Dikarya</taxon>
        <taxon>Basidiomycota</taxon>
        <taxon>Agaricomycotina</taxon>
        <taxon>Tremellomycetes</taxon>
        <taxon>Filobasidiales</taxon>
        <taxon>Filobasidiaceae</taxon>
        <taxon>Filobasidium</taxon>
    </lineage>
</organism>
<comment type="caution">
    <text evidence="11">The sequence shown here is derived from an EMBL/GenBank/DDBJ whole genome shotgun (WGS) entry which is preliminary data.</text>
</comment>
<dbReference type="PANTHER" id="PTHR23503:SF8">
    <property type="entry name" value="FACILITATED GLUCOSE TRANSPORTER PROTEIN 1"/>
    <property type="match status" value="1"/>
</dbReference>
<gene>
    <name evidence="11" type="ORF">FFLO_02342</name>
</gene>
<accession>A0A8K0JT32</accession>
<feature type="transmembrane region" description="Helical" evidence="9">
    <location>
        <begin position="157"/>
        <end position="177"/>
    </location>
</feature>
<feature type="transmembrane region" description="Helical" evidence="9">
    <location>
        <begin position="353"/>
        <end position="378"/>
    </location>
</feature>
<keyword evidence="5 9" id="KW-1133">Transmembrane helix</keyword>
<feature type="transmembrane region" description="Helical" evidence="9">
    <location>
        <begin position="183"/>
        <end position="206"/>
    </location>
</feature>
<keyword evidence="6 9" id="KW-0472">Membrane</keyword>
<keyword evidence="3" id="KW-0813">Transport</keyword>
<dbReference type="InterPro" id="IPR036259">
    <property type="entry name" value="MFS_trans_sf"/>
</dbReference>
<dbReference type="GO" id="GO:0015149">
    <property type="term" value="F:hexose transmembrane transporter activity"/>
    <property type="evidence" value="ECO:0007669"/>
    <property type="project" value="TreeGrafter"/>
</dbReference>
<keyword evidence="12" id="KW-1185">Reference proteome</keyword>
<evidence type="ECO:0000313" key="12">
    <source>
        <dbReference type="Proteomes" id="UP000812966"/>
    </source>
</evidence>
<feature type="transmembrane region" description="Helical" evidence="9">
    <location>
        <begin position="69"/>
        <end position="91"/>
    </location>
</feature>
<dbReference type="PANTHER" id="PTHR23503">
    <property type="entry name" value="SOLUTE CARRIER FAMILY 2"/>
    <property type="match status" value="1"/>
</dbReference>
<evidence type="ECO:0000256" key="8">
    <source>
        <dbReference type="SAM" id="MobiDB-lite"/>
    </source>
</evidence>
<comment type="subcellular location">
    <subcellularLocation>
        <location evidence="1">Membrane</location>
        <topology evidence="1">Multi-pass membrane protein</topology>
    </subcellularLocation>
</comment>
<evidence type="ECO:0000256" key="3">
    <source>
        <dbReference type="ARBA" id="ARBA00022448"/>
    </source>
</evidence>
<dbReference type="Proteomes" id="UP000812966">
    <property type="component" value="Unassembled WGS sequence"/>
</dbReference>
<dbReference type="Gene3D" id="1.20.1250.20">
    <property type="entry name" value="MFS general substrate transporter like domains"/>
    <property type="match status" value="1"/>
</dbReference>
<evidence type="ECO:0000259" key="10">
    <source>
        <dbReference type="PROSITE" id="PS50850"/>
    </source>
</evidence>
<sequence length="456" mass="48869">MASHPQELTGQIMAGVAWSAMHTLQHGYHITALNGIQGAVMCSGLENRGSHQDHANHNVVPACLDLYEFGVISSAFLFGGLLSSLGASYISNKYGRRAALQISSGLVLLGSIALSIAPDLKWALFARLCVGGGCGIATVVTPLYLGETAPPAYKNRLGIANQSFIVLGVLLTQSLAIPLSRPYLWRFVPIVSAVISFLLLAASPFIQESSIWLQHRARKDGKELDARESDPLLNDEADPSKPSNEMLSAWELLHTAQPTLRRALYTVLLVQLSQQVCGISPVMYFSHQIMSTTFPTSSKMIALMIAAVKVPVTFASALLLKKYKPKQLLVLSAGLMSISAFCLAISMNNGWAIPSSVAIIAFVLSFSIGLGPVTWVVIGDVMPSSAASAAGSLGLFLNWFTNCLVGVIFLPLRDAMAHLPIGGIGNIFFCFGATCLASCFVMRKLYTVAKRERPLA</sequence>
<evidence type="ECO:0000256" key="2">
    <source>
        <dbReference type="ARBA" id="ARBA00010992"/>
    </source>
</evidence>
<feature type="transmembrane region" description="Helical" evidence="9">
    <location>
        <begin position="98"/>
        <end position="118"/>
    </location>
</feature>
<comment type="catalytic activity">
    <reaction evidence="7">
        <text>myo-inositol(out) + H(+)(out) = myo-inositol(in) + H(+)(in)</text>
        <dbReference type="Rhea" id="RHEA:60364"/>
        <dbReference type="ChEBI" id="CHEBI:15378"/>
        <dbReference type="ChEBI" id="CHEBI:17268"/>
    </reaction>
</comment>
<evidence type="ECO:0000256" key="9">
    <source>
        <dbReference type="SAM" id="Phobius"/>
    </source>
</evidence>
<feature type="domain" description="Major facilitator superfamily (MFS) profile" evidence="10">
    <location>
        <begin position="1"/>
        <end position="450"/>
    </location>
</feature>
<dbReference type="EMBL" id="JABELV010000036">
    <property type="protein sequence ID" value="KAG7562256.1"/>
    <property type="molecule type" value="Genomic_DNA"/>
</dbReference>
<feature type="transmembrane region" description="Helical" evidence="9">
    <location>
        <begin position="418"/>
        <end position="441"/>
    </location>
</feature>
<dbReference type="InterPro" id="IPR005828">
    <property type="entry name" value="MFS_sugar_transport-like"/>
</dbReference>
<name>A0A8K0JT32_9TREE</name>
<evidence type="ECO:0000256" key="5">
    <source>
        <dbReference type="ARBA" id="ARBA00022989"/>
    </source>
</evidence>
<evidence type="ECO:0000256" key="1">
    <source>
        <dbReference type="ARBA" id="ARBA00004141"/>
    </source>
</evidence>
<dbReference type="OrthoDB" id="4540492at2759"/>
<dbReference type="GO" id="GO:0016020">
    <property type="term" value="C:membrane"/>
    <property type="evidence" value="ECO:0007669"/>
    <property type="project" value="UniProtKB-SubCell"/>
</dbReference>
<evidence type="ECO:0000313" key="11">
    <source>
        <dbReference type="EMBL" id="KAG7562256.1"/>
    </source>
</evidence>
<dbReference type="InterPro" id="IPR020846">
    <property type="entry name" value="MFS_dom"/>
</dbReference>
<dbReference type="PRINTS" id="PR00171">
    <property type="entry name" value="SUGRTRNSPORT"/>
</dbReference>
<feature type="region of interest" description="Disordered" evidence="8">
    <location>
        <begin position="223"/>
        <end position="242"/>
    </location>
</feature>
<dbReference type="SUPFAM" id="SSF103473">
    <property type="entry name" value="MFS general substrate transporter"/>
    <property type="match status" value="1"/>
</dbReference>
<feature type="transmembrane region" description="Helical" evidence="9">
    <location>
        <begin position="263"/>
        <end position="285"/>
    </location>
</feature>
<keyword evidence="4 9" id="KW-0812">Transmembrane</keyword>
<dbReference type="PROSITE" id="PS50850">
    <property type="entry name" value="MFS"/>
    <property type="match status" value="1"/>
</dbReference>
<feature type="transmembrane region" description="Helical" evidence="9">
    <location>
        <begin position="390"/>
        <end position="412"/>
    </location>
</feature>
<evidence type="ECO:0000256" key="6">
    <source>
        <dbReference type="ARBA" id="ARBA00023136"/>
    </source>
</evidence>
<evidence type="ECO:0000256" key="4">
    <source>
        <dbReference type="ARBA" id="ARBA00022692"/>
    </source>
</evidence>
<feature type="transmembrane region" description="Helical" evidence="9">
    <location>
        <begin position="327"/>
        <end position="347"/>
    </location>
</feature>
<protein>
    <recommendedName>
        <fullName evidence="10">Major facilitator superfamily (MFS) profile domain-containing protein</fullName>
    </recommendedName>
</protein>
<dbReference type="InterPro" id="IPR003663">
    <property type="entry name" value="Sugar/inositol_transpt"/>
</dbReference>
<reference evidence="11" key="1">
    <citation type="submission" date="2020-04" db="EMBL/GenBank/DDBJ databases">
        <title>Analysis of mating type loci in Filobasidium floriforme.</title>
        <authorList>
            <person name="Nowrousian M."/>
        </authorList>
    </citation>
    <scope>NUCLEOTIDE SEQUENCE</scope>
    <source>
        <strain evidence="11">CBS 6242</strain>
    </source>
</reference>